<dbReference type="InterPro" id="IPR000873">
    <property type="entry name" value="AMP-dep_synth/lig_dom"/>
</dbReference>
<dbReference type="PANTHER" id="PTHR43352">
    <property type="entry name" value="ACETYL-COA SYNTHETASE"/>
    <property type="match status" value="1"/>
</dbReference>
<feature type="domain" description="AMP-dependent synthetase/ligase" evidence="2">
    <location>
        <begin position="22"/>
        <end position="380"/>
    </location>
</feature>
<dbReference type="KEGG" id="fer:FNB15_18620"/>
<dbReference type="EMBL" id="CP041636">
    <property type="protein sequence ID" value="QDO99162.1"/>
    <property type="molecule type" value="Genomic_DNA"/>
</dbReference>
<evidence type="ECO:0000313" key="5">
    <source>
        <dbReference type="Proteomes" id="UP000317496"/>
    </source>
</evidence>
<dbReference type="InterPro" id="IPR025110">
    <property type="entry name" value="AMP-bd_C"/>
</dbReference>
<dbReference type="GO" id="GO:0016405">
    <property type="term" value="F:CoA-ligase activity"/>
    <property type="evidence" value="ECO:0007669"/>
    <property type="project" value="InterPro"/>
</dbReference>
<dbReference type="GO" id="GO:0044550">
    <property type="term" value="P:secondary metabolite biosynthetic process"/>
    <property type="evidence" value="ECO:0007669"/>
    <property type="project" value="TreeGrafter"/>
</dbReference>
<dbReference type="GO" id="GO:0005524">
    <property type="term" value="F:ATP binding"/>
    <property type="evidence" value="ECO:0007669"/>
    <property type="project" value="InterPro"/>
</dbReference>
<keyword evidence="1 4" id="KW-0436">Ligase</keyword>
<dbReference type="Gene3D" id="2.30.38.10">
    <property type="entry name" value="Luciferase, Domain 3"/>
    <property type="match status" value="1"/>
</dbReference>
<evidence type="ECO:0000256" key="1">
    <source>
        <dbReference type="ARBA" id="ARBA00022598"/>
    </source>
</evidence>
<dbReference type="NCBIfam" id="TIGR02262">
    <property type="entry name" value="benz_CoA_lig"/>
    <property type="match status" value="1"/>
</dbReference>
<dbReference type="PANTHER" id="PTHR43352:SF1">
    <property type="entry name" value="ANTHRANILATE--COA LIGASE"/>
    <property type="match status" value="1"/>
</dbReference>
<protein>
    <submittedName>
        <fullName evidence="4">Benzoate-CoA ligase family protein</fullName>
    </submittedName>
</protein>
<reference evidence="4 5" key="1">
    <citation type="submission" date="2019-07" db="EMBL/GenBank/DDBJ databases">
        <title>Genome sequencing for Ferrovibrio sp. K5.</title>
        <authorList>
            <person name="Park S.-J."/>
        </authorList>
    </citation>
    <scope>NUCLEOTIDE SEQUENCE [LARGE SCALE GENOMIC DNA]</scope>
    <source>
        <strain evidence="4 5">K5</strain>
    </source>
</reference>
<evidence type="ECO:0000259" key="3">
    <source>
        <dbReference type="Pfam" id="PF13193"/>
    </source>
</evidence>
<dbReference type="RefSeq" id="WP_144258158.1">
    <property type="nucleotide sequence ID" value="NZ_CP041636.1"/>
</dbReference>
<dbReference type="Gene3D" id="3.40.50.980">
    <property type="match status" value="1"/>
</dbReference>
<gene>
    <name evidence="4" type="ORF">FNB15_18620</name>
</gene>
<dbReference type="InterPro" id="IPR011957">
    <property type="entry name" value="Benz_CoA_lig"/>
</dbReference>
<keyword evidence="5" id="KW-1185">Reference proteome</keyword>
<name>A0A516H5Y7_9PROT</name>
<dbReference type="AlphaFoldDB" id="A0A516H5Y7"/>
<organism evidence="4 5">
    <name type="scientific">Ferrovibrio terrae</name>
    <dbReference type="NCBI Taxonomy" id="2594003"/>
    <lineage>
        <taxon>Bacteria</taxon>
        <taxon>Pseudomonadati</taxon>
        <taxon>Pseudomonadota</taxon>
        <taxon>Alphaproteobacteria</taxon>
        <taxon>Rhodospirillales</taxon>
        <taxon>Rhodospirillaceae</taxon>
        <taxon>Ferrovibrio</taxon>
    </lineage>
</organism>
<dbReference type="OrthoDB" id="4471305at2"/>
<dbReference type="Pfam" id="PF13193">
    <property type="entry name" value="AMP-binding_C"/>
    <property type="match status" value="1"/>
</dbReference>
<evidence type="ECO:0000313" key="4">
    <source>
        <dbReference type="EMBL" id="QDO99162.1"/>
    </source>
</evidence>
<dbReference type="GO" id="GO:0016878">
    <property type="term" value="F:acid-thiol ligase activity"/>
    <property type="evidence" value="ECO:0007669"/>
    <property type="project" value="TreeGrafter"/>
</dbReference>
<accession>A0A516H5Y7</accession>
<dbReference type="Gene3D" id="3.30.300.30">
    <property type="match status" value="1"/>
</dbReference>
<dbReference type="CDD" id="cd05959">
    <property type="entry name" value="BCL_4HBCL"/>
    <property type="match status" value="1"/>
</dbReference>
<dbReference type="Pfam" id="PF00501">
    <property type="entry name" value="AMP-binding"/>
    <property type="match status" value="1"/>
</dbReference>
<feature type="domain" description="AMP-binding enzyme C-terminal" evidence="3">
    <location>
        <begin position="430"/>
        <end position="508"/>
    </location>
</feature>
<dbReference type="Gene3D" id="3.40.50.12820">
    <property type="match status" value="1"/>
</dbReference>
<dbReference type="SUPFAM" id="SSF56801">
    <property type="entry name" value="Acetyl-CoA synthetase-like"/>
    <property type="match status" value="1"/>
</dbReference>
<sequence>MPRFLELPRRYNAATHFIDRHIAEGRGAKTAFIDDKGSCTYAELAARVNRAGNLLKAQGVKPEQRVLLAMLDSIDFPAMFWGAMKIGAVPVPVNTLLTTPDYDFMLRDSRAVVLCVSDALMERFRPIISGQPYLEKVLISGQVPPTVTPLVKLLEEQSDQLETAATTPDDIGFWLYSSGSTGSPKGTMHLHSDIVHTCVLYAEEVLGIRESDVVFSAAKLFFAYGMGNAMTFPLHVGATGVLMAERPTPNAVMKRLKDHQATIFYGVPTLYAGILADQGITKDSGSAMLRRCVSAGEALPEDIGKRWEKTFGVEILDGIGSTEMLHIFLSNRPGEVRYGSTGMAVPGYDLRVVGEDGKEVAAGEIGELLVSGPSCAVAYWNNRTKSLATFHGPWTRTGDKYVCDKDGYYTYAGRSDDMLKVSGIWVSPFEVESALLAHPKVLEAAVVAHADTDELVKPKAYVVLKAEFIAEESLIGELQMFVKDRLAPYKYPRWIEFVAELPKTATGKIQRFKLRA</sequence>
<dbReference type="Proteomes" id="UP000317496">
    <property type="component" value="Chromosome"/>
</dbReference>
<evidence type="ECO:0000259" key="2">
    <source>
        <dbReference type="Pfam" id="PF00501"/>
    </source>
</evidence>
<dbReference type="InterPro" id="IPR045851">
    <property type="entry name" value="AMP-bd_C_sf"/>
</dbReference>
<proteinExistence type="predicted"/>